<dbReference type="FunFam" id="3.40.50.1000:FF:000333">
    <property type="entry name" value="Copper-transporting ATPase 2"/>
    <property type="match status" value="1"/>
</dbReference>
<feature type="transmembrane region" description="Helical" evidence="21">
    <location>
        <begin position="129"/>
        <end position="154"/>
    </location>
</feature>
<dbReference type="NCBIfam" id="TIGR01525">
    <property type="entry name" value="ATPase-IB_hvy"/>
    <property type="match status" value="1"/>
</dbReference>
<proteinExistence type="inferred from homology"/>
<dbReference type="NCBIfam" id="TIGR01511">
    <property type="entry name" value="ATPase-IB1_Cu"/>
    <property type="match status" value="1"/>
</dbReference>
<evidence type="ECO:0000256" key="16">
    <source>
        <dbReference type="ARBA" id="ARBA00023065"/>
    </source>
</evidence>
<keyword evidence="21" id="KW-1003">Cell membrane</keyword>
<keyword evidence="15" id="KW-0186">Copper</keyword>
<dbReference type="NCBIfam" id="TIGR00003">
    <property type="entry name" value="copper ion binding protein"/>
    <property type="match status" value="2"/>
</dbReference>
<evidence type="ECO:0000256" key="19">
    <source>
        <dbReference type="ARBA" id="ARBA00033239"/>
    </source>
</evidence>
<evidence type="ECO:0000256" key="20">
    <source>
        <dbReference type="ARBA" id="ARBA00049289"/>
    </source>
</evidence>
<evidence type="ECO:0000256" key="4">
    <source>
        <dbReference type="ARBA" id="ARBA00015102"/>
    </source>
</evidence>
<feature type="transmembrane region" description="Helical" evidence="21">
    <location>
        <begin position="708"/>
        <end position="728"/>
    </location>
</feature>
<dbReference type="InterPro" id="IPR001757">
    <property type="entry name" value="P_typ_ATPase"/>
</dbReference>
<keyword evidence="12" id="KW-0460">Magnesium</keyword>
<evidence type="ECO:0000256" key="5">
    <source>
        <dbReference type="ARBA" id="ARBA00022448"/>
    </source>
</evidence>
<evidence type="ECO:0000256" key="21">
    <source>
        <dbReference type="RuleBase" id="RU362081"/>
    </source>
</evidence>
<feature type="domain" description="HMA" evidence="22">
    <location>
        <begin position="791"/>
        <end position="856"/>
    </location>
</feature>
<dbReference type="SUPFAM" id="SSF81665">
    <property type="entry name" value="Calcium ATPase, transmembrane domain M"/>
    <property type="match status" value="1"/>
</dbReference>
<dbReference type="Gene3D" id="2.70.150.10">
    <property type="entry name" value="Calcium-transporting ATPase, cytoplasmic transduction domain A"/>
    <property type="match status" value="1"/>
</dbReference>
<dbReference type="PROSITE" id="PS01047">
    <property type="entry name" value="HMA_1"/>
    <property type="match status" value="2"/>
</dbReference>
<comment type="similarity">
    <text evidence="2 21">Belongs to the cation transport ATPase (P-type) (TC 3.A.3) family. Type IB subfamily.</text>
</comment>
<dbReference type="Proteomes" id="UP000515789">
    <property type="component" value="Chromosome"/>
</dbReference>
<evidence type="ECO:0000256" key="11">
    <source>
        <dbReference type="ARBA" id="ARBA00022840"/>
    </source>
</evidence>
<evidence type="ECO:0000313" key="24">
    <source>
        <dbReference type="Proteomes" id="UP000515789"/>
    </source>
</evidence>
<dbReference type="PRINTS" id="PR00119">
    <property type="entry name" value="CATATPASE"/>
</dbReference>
<dbReference type="InterPro" id="IPR017969">
    <property type="entry name" value="Heavy-metal-associated_CS"/>
</dbReference>
<dbReference type="PROSITE" id="PS00154">
    <property type="entry name" value="ATPASE_E1_E2"/>
    <property type="match status" value="1"/>
</dbReference>
<dbReference type="InterPro" id="IPR006121">
    <property type="entry name" value="HMA_dom"/>
</dbReference>
<evidence type="ECO:0000256" key="12">
    <source>
        <dbReference type="ARBA" id="ARBA00022842"/>
    </source>
</evidence>
<comment type="catalytic activity">
    <reaction evidence="20">
        <text>Cu(+)(in) + ATP + H2O = Cu(+)(out) + ADP + phosphate + H(+)</text>
        <dbReference type="Rhea" id="RHEA:25792"/>
        <dbReference type="ChEBI" id="CHEBI:15377"/>
        <dbReference type="ChEBI" id="CHEBI:15378"/>
        <dbReference type="ChEBI" id="CHEBI:30616"/>
        <dbReference type="ChEBI" id="CHEBI:43474"/>
        <dbReference type="ChEBI" id="CHEBI:49552"/>
        <dbReference type="ChEBI" id="CHEBI:456216"/>
        <dbReference type="EC" id="7.2.2.8"/>
    </reaction>
</comment>
<feature type="transmembrane region" description="Helical" evidence="21">
    <location>
        <begin position="104"/>
        <end position="123"/>
    </location>
</feature>
<dbReference type="PANTHER" id="PTHR43520:SF8">
    <property type="entry name" value="P-TYPE CU(+) TRANSPORTER"/>
    <property type="match status" value="1"/>
</dbReference>
<evidence type="ECO:0000256" key="2">
    <source>
        <dbReference type="ARBA" id="ARBA00006024"/>
    </source>
</evidence>
<dbReference type="GO" id="GO:0005507">
    <property type="term" value="F:copper ion binding"/>
    <property type="evidence" value="ECO:0007669"/>
    <property type="project" value="InterPro"/>
</dbReference>
<evidence type="ECO:0000256" key="6">
    <source>
        <dbReference type="ARBA" id="ARBA00022692"/>
    </source>
</evidence>
<dbReference type="SFLD" id="SFLDF00027">
    <property type="entry name" value="p-type_atpase"/>
    <property type="match status" value="1"/>
</dbReference>
<dbReference type="CDD" id="cd00371">
    <property type="entry name" value="HMA"/>
    <property type="match status" value="2"/>
</dbReference>
<dbReference type="InterPro" id="IPR023298">
    <property type="entry name" value="ATPase_P-typ_TM_dom_sf"/>
</dbReference>
<dbReference type="GO" id="GO:0140581">
    <property type="term" value="F:P-type monovalent copper transporter activity"/>
    <property type="evidence" value="ECO:0007669"/>
    <property type="project" value="UniProtKB-EC"/>
</dbReference>
<dbReference type="InterPro" id="IPR008250">
    <property type="entry name" value="ATPase_P-typ_transduc_dom_A_sf"/>
</dbReference>
<keyword evidence="8" id="KW-0677">Repeat</keyword>
<evidence type="ECO:0000256" key="7">
    <source>
        <dbReference type="ARBA" id="ARBA00022723"/>
    </source>
</evidence>
<evidence type="ECO:0000256" key="8">
    <source>
        <dbReference type="ARBA" id="ARBA00022737"/>
    </source>
</evidence>
<dbReference type="Pfam" id="PF00122">
    <property type="entry name" value="E1-E2_ATPase"/>
    <property type="match status" value="1"/>
</dbReference>
<dbReference type="InterPro" id="IPR036163">
    <property type="entry name" value="HMA_dom_sf"/>
</dbReference>
<keyword evidence="6 21" id="KW-0812">Transmembrane</keyword>
<evidence type="ECO:0000256" key="3">
    <source>
        <dbReference type="ARBA" id="ARBA00012517"/>
    </source>
</evidence>
<keyword evidence="7 21" id="KW-0479">Metal-binding</keyword>
<dbReference type="GO" id="GO:0005524">
    <property type="term" value="F:ATP binding"/>
    <property type="evidence" value="ECO:0007669"/>
    <property type="project" value="UniProtKB-UniRule"/>
</dbReference>
<evidence type="ECO:0000256" key="15">
    <source>
        <dbReference type="ARBA" id="ARBA00023008"/>
    </source>
</evidence>
<evidence type="ECO:0000256" key="10">
    <source>
        <dbReference type="ARBA" id="ARBA00022796"/>
    </source>
</evidence>
<dbReference type="InterPro" id="IPR027256">
    <property type="entry name" value="P-typ_ATPase_IB"/>
</dbReference>
<dbReference type="EMBL" id="CP039126">
    <property type="protein sequence ID" value="QMW81276.1"/>
    <property type="molecule type" value="Genomic_DNA"/>
</dbReference>
<evidence type="ECO:0000256" key="9">
    <source>
        <dbReference type="ARBA" id="ARBA00022741"/>
    </source>
</evidence>
<dbReference type="AlphaFoldDB" id="A0A7G5N333"/>
<dbReference type="SFLD" id="SFLDG00002">
    <property type="entry name" value="C1.7:_P-type_atpase_like"/>
    <property type="match status" value="1"/>
</dbReference>
<dbReference type="CDD" id="cd02094">
    <property type="entry name" value="P-type_ATPase_Cu-like"/>
    <property type="match status" value="1"/>
</dbReference>
<dbReference type="SUPFAM" id="SSF55008">
    <property type="entry name" value="HMA, heavy metal-associated domain"/>
    <property type="match status" value="2"/>
</dbReference>
<evidence type="ECO:0000256" key="14">
    <source>
        <dbReference type="ARBA" id="ARBA00022989"/>
    </source>
</evidence>
<dbReference type="GO" id="GO:0043682">
    <property type="term" value="F:P-type divalent copper transporter activity"/>
    <property type="evidence" value="ECO:0007669"/>
    <property type="project" value="TreeGrafter"/>
</dbReference>
<protein>
    <recommendedName>
        <fullName evidence="4">Copper-exporting P-type ATPase</fullName>
        <ecNumber evidence="3">7.2.2.8</ecNumber>
    </recommendedName>
    <alternativeName>
        <fullName evidence="18">Copper-exporting P-type ATPase A</fullName>
    </alternativeName>
    <alternativeName>
        <fullName evidence="19">Cu(+)-exporting ATPase</fullName>
    </alternativeName>
</protein>
<evidence type="ECO:0000259" key="22">
    <source>
        <dbReference type="PROSITE" id="PS50846"/>
    </source>
</evidence>
<dbReference type="SUPFAM" id="SSF81653">
    <property type="entry name" value="Calcium ATPase, transduction domain A"/>
    <property type="match status" value="1"/>
</dbReference>
<feature type="transmembrane region" description="Helical" evidence="21">
    <location>
        <begin position="366"/>
        <end position="388"/>
    </location>
</feature>
<keyword evidence="11 21" id="KW-0067">ATP-binding</keyword>
<gene>
    <name evidence="23" type="ORF">E5259_02190</name>
</gene>
<dbReference type="SUPFAM" id="SSF56784">
    <property type="entry name" value="HAD-like"/>
    <property type="match status" value="1"/>
</dbReference>
<dbReference type="EC" id="7.2.2.8" evidence="3"/>
<dbReference type="GO" id="GO:0055070">
    <property type="term" value="P:copper ion homeostasis"/>
    <property type="evidence" value="ECO:0007669"/>
    <property type="project" value="TreeGrafter"/>
</dbReference>
<name>A0A7G5N333_9FIRM</name>
<dbReference type="Gene3D" id="3.40.1110.10">
    <property type="entry name" value="Calcium-transporting ATPase, cytoplasmic domain N"/>
    <property type="match status" value="1"/>
</dbReference>
<keyword evidence="14 21" id="KW-1133">Transmembrane helix</keyword>
<dbReference type="InterPro" id="IPR059000">
    <property type="entry name" value="ATPase_P-type_domA"/>
</dbReference>
<reference evidence="23 24" key="1">
    <citation type="submission" date="2019-04" db="EMBL/GenBank/DDBJ databases">
        <authorList>
            <person name="Schori C."/>
            <person name="Ahrens C."/>
        </authorList>
    </citation>
    <scope>NUCLEOTIDE SEQUENCE [LARGE SCALE GENOMIC DNA]</scope>
    <source>
        <strain evidence="23 24">DSM 2950</strain>
    </source>
</reference>
<keyword evidence="17 21" id="KW-0472">Membrane</keyword>
<feature type="transmembrane region" description="Helical" evidence="21">
    <location>
        <begin position="394"/>
        <end position="415"/>
    </location>
</feature>
<dbReference type="Pfam" id="PF00403">
    <property type="entry name" value="HMA"/>
    <property type="match status" value="2"/>
</dbReference>
<sequence>MQKEQFDITGMTCSACSARIEKSVGKLPGIKEVSVNLLKNSMVASYDESVLDTAGIVQAVEKAGYGAFPKMAADVRNKTSTAGRTQNPGTSTAQAEYKQMKQRLLLSAIFTIPLFYISMGHMMDWPLPGFLLGMENAMSFAFTQFLLLIPVVFVNSKYYRMGFKTLFHGSPNMDSLIAIGSGAAIVYGIYAIYKIGIGYGHGDMVTVHSFMMDLYFESAGMIVTLITLGKTLEARAKGKTSDAITKLMNLAPKTATVERGGQEMVVPVEEVQAGEMLIVKAGESVPVDGIVIEGFSSVDESALTGESIPVEKHTGDKVIGATMNKSGYFKMQATKVGDDTTLSQIVRLVDEATSSKAPIAKMADKVSGVFVPVVISISLITVIVWLLMGYGFEFALSIGISILVISCPCALGLATPTAIMVGTGKGAANGILIKSAEALETAHSIDTVVLDKTGTITQGTPVVTNFLCKDGIGQKELLQVAASLEKLSEHPLADAVVAEAQKEGIAFLPVEDFRQIPGQGIVGRIGKETCLAGNRRLLEANGVLGGALQQLGEAMAADGKTPLFFVRGGLLIGVIAVADVVKPTSRQAVRELSSMGIEVVMLTGDNAKTAEAIQRQVGVSRVVAEVFPQDKEKEIRRLQSRGKKVAMVGDGINDAPALARADVGIAIGAGTDVAIESADIVLMKSDLLDVSTAIQLSKAVIRNIKQNLFWAFIYNIIGIPVAAGLFYLPFALKLNPMIGAFAMSFSSVFVVSNALRLRWFKAKHTSHPESGMGYVQEQTTLINERKGAIQMEKVLNIEGMVCMNCVKHVDKALRELQGVKGVEVSLGSKSAKVQMSGDISDDTLKSVIEDAGYQLVSIQ</sequence>
<accession>A0A7G5N333</accession>
<dbReference type="PROSITE" id="PS50846">
    <property type="entry name" value="HMA_2"/>
    <property type="match status" value="2"/>
</dbReference>
<keyword evidence="13" id="KW-1278">Translocase</keyword>
<dbReference type="Gene3D" id="3.30.70.100">
    <property type="match status" value="2"/>
</dbReference>
<evidence type="ECO:0000313" key="23">
    <source>
        <dbReference type="EMBL" id="QMW81276.1"/>
    </source>
</evidence>
<dbReference type="FunFam" id="3.30.70.100:FF:000005">
    <property type="entry name" value="Copper-exporting P-type ATPase A"/>
    <property type="match status" value="1"/>
</dbReference>
<feature type="domain" description="HMA" evidence="22">
    <location>
        <begin position="2"/>
        <end position="68"/>
    </location>
</feature>
<dbReference type="Gene3D" id="3.40.50.1000">
    <property type="entry name" value="HAD superfamily/HAD-like"/>
    <property type="match status" value="1"/>
</dbReference>
<dbReference type="PANTHER" id="PTHR43520">
    <property type="entry name" value="ATP7, ISOFORM B"/>
    <property type="match status" value="1"/>
</dbReference>
<feature type="transmembrane region" description="Helical" evidence="21">
    <location>
        <begin position="175"/>
        <end position="193"/>
    </location>
</feature>
<dbReference type="InterPro" id="IPR023299">
    <property type="entry name" value="ATPase_P-typ_cyto_dom_N"/>
</dbReference>
<dbReference type="InterPro" id="IPR023214">
    <property type="entry name" value="HAD_sf"/>
</dbReference>
<dbReference type="NCBIfam" id="TIGR01494">
    <property type="entry name" value="ATPase_P-type"/>
    <property type="match status" value="1"/>
</dbReference>
<dbReference type="PRINTS" id="PR00943">
    <property type="entry name" value="CUATPASE"/>
</dbReference>
<keyword evidence="10" id="KW-0187">Copper transport</keyword>
<evidence type="ECO:0000256" key="17">
    <source>
        <dbReference type="ARBA" id="ARBA00023136"/>
    </source>
</evidence>
<keyword evidence="16" id="KW-0406">Ion transport</keyword>
<dbReference type="InterPro" id="IPR036412">
    <property type="entry name" value="HAD-like_sf"/>
</dbReference>
<dbReference type="FunFam" id="2.70.150.10:FF:000002">
    <property type="entry name" value="Copper-transporting ATPase 1, putative"/>
    <property type="match status" value="1"/>
</dbReference>
<comment type="subcellular location">
    <subcellularLocation>
        <location evidence="1">Cell membrane</location>
        <topology evidence="1">Multi-pass membrane protein</topology>
    </subcellularLocation>
</comment>
<evidence type="ECO:0000256" key="1">
    <source>
        <dbReference type="ARBA" id="ARBA00004651"/>
    </source>
</evidence>
<keyword evidence="9 21" id="KW-0547">Nucleotide-binding</keyword>
<evidence type="ECO:0000256" key="13">
    <source>
        <dbReference type="ARBA" id="ARBA00022967"/>
    </source>
</evidence>
<dbReference type="InterPro" id="IPR044492">
    <property type="entry name" value="P_typ_ATPase_HD_dom"/>
</dbReference>
<dbReference type="SFLD" id="SFLDS00003">
    <property type="entry name" value="Haloacid_Dehalogenase"/>
    <property type="match status" value="1"/>
</dbReference>
<dbReference type="InterPro" id="IPR006122">
    <property type="entry name" value="HMA_Cu_ion-bd"/>
</dbReference>
<keyword evidence="5" id="KW-0813">Transport</keyword>
<dbReference type="GO" id="GO:0016887">
    <property type="term" value="F:ATP hydrolysis activity"/>
    <property type="evidence" value="ECO:0007669"/>
    <property type="project" value="InterPro"/>
</dbReference>
<feature type="transmembrane region" description="Helical" evidence="21">
    <location>
        <begin position="205"/>
        <end position="229"/>
    </location>
</feature>
<feature type="transmembrane region" description="Helical" evidence="21">
    <location>
        <begin position="734"/>
        <end position="755"/>
    </location>
</feature>
<dbReference type="Pfam" id="PF00702">
    <property type="entry name" value="Hydrolase"/>
    <property type="match status" value="1"/>
</dbReference>
<evidence type="ECO:0000256" key="18">
    <source>
        <dbReference type="ARBA" id="ARBA00029719"/>
    </source>
</evidence>
<organism evidence="23 24">
    <name type="scientific">Blautia producta</name>
    <dbReference type="NCBI Taxonomy" id="33035"/>
    <lineage>
        <taxon>Bacteria</taxon>
        <taxon>Bacillati</taxon>
        <taxon>Bacillota</taxon>
        <taxon>Clostridia</taxon>
        <taxon>Lachnospirales</taxon>
        <taxon>Lachnospiraceae</taxon>
        <taxon>Blautia</taxon>
    </lineage>
</organism>
<dbReference type="InterPro" id="IPR018303">
    <property type="entry name" value="ATPase_P-typ_P_site"/>
</dbReference>
<dbReference type="GO" id="GO:0005886">
    <property type="term" value="C:plasma membrane"/>
    <property type="evidence" value="ECO:0007669"/>
    <property type="project" value="UniProtKB-SubCell"/>
</dbReference>